<dbReference type="InterPro" id="IPR003594">
    <property type="entry name" value="HATPase_dom"/>
</dbReference>
<comment type="catalytic activity">
    <reaction evidence="1">
        <text>ATP + protein L-histidine = ADP + protein N-phospho-L-histidine.</text>
        <dbReference type="EC" id="2.7.13.3"/>
    </reaction>
</comment>
<dbReference type="EMBL" id="BIFR01000001">
    <property type="protein sequence ID" value="GCE13674.1"/>
    <property type="molecule type" value="Genomic_DNA"/>
</dbReference>
<evidence type="ECO:0000256" key="13">
    <source>
        <dbReference type="SAM" id="Phobius"/>
    </source>
</evidence>
<dbReference type="Pfam" id="PF13493">
    <property type="entry name" value="DUF4118"/>
    <property type="match status" value="1"/>
</dbReference>
<evidence type="ECO:0000256" key="12">
    <source>
        <dbReference type="ARBA" id="ARBA00023136"/>
    </source>
</evidence>
<protein>
    <recommendedName>
        <fullName evidence="3">histidine kinase</fullName>
        <ecNumber evidence="3">2.7.13.3</ecNumber>
    </recommendedName>
</protein>
<dbReference type="SUPFAM" id="SSF55874">
    <property type="entry name" value="ATPase domain of HSP90 chaperone/DNA topoisomerase II/histidine kinase"/>
    <property type="match status" value="1"/>
</dbReference>
<keyword evidence="16" id="KW-1185">Reference proteome</keyword>
<keyword evidence="12 13" id="KW-0472">Membrane</keyword>
<feature type="transmembrane region" description="Helical" evidence="13">
    <location>
        <begin position="45"/>
        <end position="67"/>
    </location>
</feature>
<keyword evidence="7" id="KW-0547">Nucleotide-binding</keyword>
<dbReference type="SMART" id="SM00387">
    <property type="entry name" value="HATPase_c"/>
    <property type="match status" value="1"/>
</dbReference>
<evidence type="ECO:0000256" key="7">
    <source>
        <dbReference type="ARBA" id="ARBA00022741"/>
    </source>
</evidence>
<keyword evidence="6 13" id="KW-0812">Transmembrane</keyword>
<evidence type="ECO:0000259" key="14">
    <source>
        <dbReference type="PROSITE" id="PS50109"/>
    </source>
</evidence>
<dbReference type="Gene3D" id="1.10.287.130">
    <property type="match status" value="1"/>
</dbReference>
<dbReference type="InterPro" id="IPR025201">
    <property type="entry name" value="KdpD_TM"/>
</dbReference>
<feature type="transmembrane region" description="Helical" evidence="13">
    <location>
        <begin position="73"/>
        <end position="93"/>
    </location>
</feature>
<evidence type="ECO:0000256" key="3">
    <source>
        <dbReference type="ARBA" id="ARBA00012438"/>
    </source>
</evidence>
<dbReference type="GO" id="GO:0000155">
    <property type="term" value="F:phosphorelay sensor kinase activity"/>
    <property type="evidence" value="ECO:0007669"/>
    <property type="project" value="InterPro"/>
</dbReference>
<evidence type="ECO:0000256" key="2">
    <source>
        <dbReference type="ARBA" id="ARBA00004141"/>
    </source>
</evidence>
<dbReference type="InterPro" id="IPR036097">
    <property type="entry name" value="HisK_dim/P_sf"/>
</dbReference>
<dbReference type="Gene3D" id="3.30.565.10">
    <property type="entry name" value="Histidine kinase-like ATPase, C-terminal domain"/>
    <property type="match status" value="1"/>
</dbReference>
<keyword evidence="4" id="KW-0597">Phosphoprotein</keyword>
<dbReference type="CDD" id="cd00082">
    <property type="entry name" value="HisKA"/>
    <property type="match status" value="1"/>
</dbReference>
<gene>
    <name evidence="15" type="ORF">KTT_35330</name>
</gene>
<evidence type="ECO:0000313" key="15">
    <source>
        <dbReference type="EMBL" id="GCE13674.1"/>
    </source>
</evidence>
<dbReference type="EC" id="2.7.13.3" evidence="3"/>
<dbReference type="InterPro" id="IPR003661">
    <property type="entry name" value="HisK_dim/P_dom"/>
</dbReference>
<dbReference type="PANTHER" id="PTHR45569">
    <property type="entry name" value="SENSOR PROTEIN KDPD"/>
    <property type="match status" value="1"/>
</dbReference>
<dbReference type="SUPFAM" id="SSF47384">
    <property type="entry name" value="Homodimeric domain of signal transducing histidine kinase"/>
    <property type="match status" value="1"/>
</dbReference>
<dbReference type="FunFam" id="3.30.565.10:FF:000006">
    <property type="entry name" value="Sensor histidine kinase WalK"/>
    <property type="match status" value="1"/>
</dbReference>
<evidence type="ECO:0000256" key="10">
    <source>
        <dbReference type="ARBA" id="ARBA00022989"/>
    </source>
</evidence>
<evidence type="ECO:0000256" key="6">
    <source>
        <dbReference type="ARBA" id="ARBA00022692"/>
    </source>
</evidence>
<sequence length="533" mass="59990">MLGSLGVTGIIVIFHLYPRIPNISIIYLLVVLTFAVTCGRYAAIVTSLIASLAFDFFVVPPFFTFVMYDPSEWVALFIFLVVALVTAQLASSLRVQVQSTVLQEHETHALYDLIRETTRPEALQKPSQVIVQAIVKVFAARGVRDCLLLQPDEQGRLQVQASARQALLDVQIAESELMLAHKVLLQEQRLCWLETGESTKKSGTHRLYDPFIGRHSERICPSICWLPLRLGEQIIGVIRLQIQSSARSKPLEDLLRADPQTGNPFFWTFLDQAASLIERARLQSENLSIEILQRTDALRSTLLSSVSHDLRTPLTVIKAAATSLLQEEIEWGEQERRSFILSIEKEADRLNHLVGNLLDMSRIEHGAIQPDKDWYNINALIADVVTRLQPLLKEREVHLFLPEEISLVELDYLHIDQVVSNLLENAVRYTPPDSPIDVRVEDQKQMIQITVADRGPGIALEDLEHIFDKFYRVLTPRPEQQNEEQSTGSGLGLAVCKGLVEAHHGRIWAEPRPGGGVIFFVTLPTGTFDPDTL</sequence>
<name>A0A402A3F9_9CHLR</name>
<organism evidence="15 16">
    <name type="scientific">Tengunoibacter tsumagoiensis</name>
    <dbReference type="NCBI Taxonomy" id="2014871"/>
    <lineage>
        <taxon>Bacteria</taxon>
        <taxon>Bacillati</taxon>
        <taxon>Chloroflexota</taxon>
        <taxon>Ktedonobacteria</taxon>
        <taxon>Ktedonobacterales</taxon>
        <taxon>Dictyobacteraceae</taxon>
        <taxon>Tengunoibacter</taxon>
    </lineage>
</organism>
<evidence type="ECO:0000256" key="5">
    <source>
        <dbReference type="ARBA" id="ARBA00022679"/>
    </source>
</evidence>
<evidence type="ECO:0000256" key="11">
    <source>
        <dbReference type="ARBA" id="ARBA00023012"/>
    </source>
</evidence>
<dbReference type="PANTHER" id="PTHR45569:SF1">
    <property type="entry name" value="SENSOR PROTEIN KDPD"/>
    <property type="match status" value="1"/>
</dbReference>
<evidence type="ECO:0000256" key="9">
    <source>
        <dbReference type="ARBA" id="ARBA00022840"/>
    </source>
</evidence>
<dbReference type="Pfam" id="PF00512">
    <property type="entry name" value="HisKA"/>
    <property type="match status" value="1"/>
</dbReference>
<dbReference type="InterPro" id="IPR038318">
    <property type="entry name" value="KdpD_sf"/>
</dbReference>
<dbReference type="InterPro" id="IPR005467">
    <property type="entry name" value="His_kinase_dom"/>
</dbReference>
<dbReference type="GO" id="GO:0005886">
    <property type="term" value="C:plasma membrane"/>
    <property type="evidence" value="ECO:0007669"/>
    <property type="project" value="TreeGrafter"/>
</dbReference>
<comment type="subcellular location">
    <subcellularLocation>
        <location evidence="2">Membrane</location>
        <topology evidence="2">Multi-pass membrane protein</topology>
    </subcellularLocation>
</comment>
<dbReference type="InterPro" id="IPR004358">
    <property type="entry name" value="Sig_transdc_His_kin-like_C"/>
</dbReference>
<accession>A0A402A3F9</accession>
<feature type="transmembrane region" description="Helical" evidence="13">
    <location>
        <begin position="20"/>
        <end position="38"/>
    </location>
</feature>
<dbReference type="SMART" id="SM00388">
    <property type="entry name" value="HisKA"/>
    <property type="match status" value="1"/>
</dbReference>
<dbReference type="Gene3D" id="1.20.120.620">
    <property type="entry name" value="Backbone structure of the membrane domain of e. Coli histidine kinase receptor kdpd"/>
    <property type="match status" value="1"/>
</dbReference>
<dbReference type="Pfam" id="PF02518">
    <property type="entry name" value="HATPase_c"/>
    <property type="match status" value="1"/>
</dbReference>
<keyword evidence="8" id="KW-0418">Kinase</keyword>
<keyword evidence="11" id="KW-0902">Two-component regulatory system</keyword>
<evidence type="ECO:0000256" key="8">
    <source>
        <dbReference type="ARBA" id="ARBA00022777"/>
    </source>
</evidence>
<keyword evidence="5" id="KW-0808">Transferase</keyword>
<dbReference type="InterPro" id="IPR029016">
    <property type="entry name" value="GAF-like_dom_sf"/>
</dbReference>
<keyword evidence="9" id="KW-0067">ATP-binding</keyword>
<keyword evidence="10 13" id="KW-1133">Transmembrane helix</keyword>
<dbReference type="Proteomes" id="UP000287352">
    <property type="component" value="Unassembled WGS sequence"/>
</dbReference>
<evidence type="ECO:0000313" key="16">
    <source>
        <dbReference type="Proteomes" id="UP000287352"/>
    </source>
</evidence>
<evidence type="ECO:0000256" key="1">
    <source>
        <dbReference type="ARBA" id="ARBA00000085"/>
    </source>
</evidence>
<dbReference type="AlphaFoldDB" id="A0A402A3F9"/>
<dbReference type="PROSITE" id="PS50109">
    <property type="entry name" value="HIS_KIN"/>
    <property type="match status" value="1"/>
</dbReference>
<evidence type="ECO:0000256" key="4">
    <source>
        <dbReference type="ARBA" id="ARBA00022553"/>
    </source>
</evidence>
<dbReference type="InterPro" id="IPR036890">
    <property type="entry name" value="HATPase_C_sf"/>
</dbReference>
<dbReference type="Gene3D" id="3.30.450.40">
    <property type="match status" value="1"/>
</dbReference>
<feature type="domain" description="Histidine kinase" evidence="14">
    <location>
        <begin position="305"/>
        <end position="527"/>
    </location>
</feature>
<dbReference type="GO" id="GO:0005524">
    <property type="term" value="F:ATP binding"/>
    <property type="evidence" value="ECO:0007669"/>
    <property type="project" value="UniProtKB-KW"/>
</dbReference>
<comment type="caution">
    <text evidence="15">The sequence shown here is derived from an EMBL/GenBank/DDBJ whole genome shotgun (WGS) entry which is preliminary data.</text>
</comment>
<proteinExistence type="predicted"/>
<dbReference type="InterPro" id="IPR052023">
    <property type="entry name" value="Histidine_kinase_KdpD"/>
</dbReference>
<dbReference type="PRINTS" id="PR00344">
    <property type="entry name" value="BCTRLSENSOR"/>
</dbReference>
<reference evidence="16" key="1">
    <citation type="submission" date="2018-12" db="EMBL/GenBank/DDBJ databases">
        <title>Tengunoibacter tsumagoiensis gen. nov., sp. nov., Dictyobacter kobayashii sp. nov., D. alpinus sp. nov., and D. joshuensis sp. nov. and description of Dictyobacteraceae fam. nov. within the order Ktedonobacterales isolated from Tengu-no-mugimeshi.</title>
        <authorList>
            <person name="Wang C.M."/>
            <person name="Zheng Y."/>
            <person name="Sakai Y."/>
            <person name="Toyoda A."/>
            <person name="Minakuchi Y."/>
            <person name="Abe K."/>
            <person name="Yokota A."/>
            <person name="Yabe S."/>
        </authorList>
    </citation>
    <scope>NUCLEOTIDE SEQUENCE [LARGE SCALE GENOMIC DNA]</scope>
    <source>
        <strain evidence="16">Uno3</strain>
    </source>
</reference>
<dbReference type="CDD" id="cd00075">
    <property type="entry name" value="HATPase"/>
    <property type="match status" value="1"/>
</dbReference>